<dbReference type="PROSITE" id="PS50157">
    <property type="entry name" value="ZINC_FINGER_C2H2_2"/>
    <property type="match status" value="1"/>
</dbReference>
<evidence type="ECO:0000313" key="4">
    <source>
        <dbReference type="EMBL" id="KAK9182888.1"/>
    </source>
</evidence>
<keyword evidence="5" id="KW-1185">Reference proteome</keyword>
<dbReference type="EMBL" id="JBCGBO010000024">
    <property type="protein sequence ID" value="KAK9182888.1"/>
    <property type="molecule type" value="Genomic_DNA"/>
</dbReference>
<accession>A0AAP0LQX6</accession>
<keyword evidence="1" id="KW-0479">Metal-binding</keyword>
<feature type="region of interest" description="Disordered" evidence="2">
    <location>
        <begin position="1"/>
        <end position="21"/>
    </location>
</feature>
<protein>
    <recommendedName>
        <fullName evidence="3">C2H2-type domain-containing protein</fullName>
    </recommendedName>
</protein>
<proteinExistence type="predicted"/>
<evidence type="ECO:0000256" key="2">
    <source>
        <dbReference type="SAM" id="MobiDB-lite"/>
    </source>
</evidence>
<keyword evidence="1" id="KW-0862">Zinc</keyword>
<feature type="compositionally biased region" description="Polar residues" evidence="2">
    <location>
        <begin position="1"/>
        <end position="19"/>
    </location>
</feature>
<comment type="caution">
    <text evidence="4">The sequence shown here is derived from an EMBL/GenBank/DDBJ whole genome shotgun (WGS) entry which is preliminary data.</text>
</comment>
<reference evidence="4 5" key="1">
    <citation type="submission" date="2024-05" db="EMBL/GenBank/DDBJ databases">
        <title>Haplotype-resolved chromosome-level genome assembly of Huyou (Citrus changshanensis).</title>
        <authorList>
            <person name="Miao C."/>
            <person name="Chen W."/>
            <person name="Wu Y."/>
            <person name="Wang L."/>
            <person name="Zhao S."/>
            <person name="Grierson D."/>
            <person name="Xu C."/>
            <person name="Chen K."/>
        </authorList>
    </citation>
    <scope>NUCLEOTIDE SEQUENCE [LARGE SCALE GENOMIC DNA]</scope>
    <source>
        <strain evidence="4">01-14</strain>
        <tissue evidence="4">Leaf</tissue>
    </source>
</reference>
<name>A0AAP0LQX6_9ROSI</name>
<dbReference type="GO" id="GO:0008270">
    <property type="term" value="F:zinc ion binding"/>
    <property type="evidence" value="ECO:0007669"/>
    <property type="project" value="UniProtKB-KW"/>
</dbReference>
<sequence>MSGCGMNSSGANPIGSSRGPNRVQEQCVICHRAFSNTEALINHYDVHIRGSDELMNFQNNNNVRAQNQAAAPQAQRRLTFALPPSFSAPAVPPVAIRTTHTVIQARPIQPVGAGGPVRRRQNFAPRVNMARPTARPRAAHRNQPPAAAAAAAAVPVPDVIDLDFGEEGNYNNTGGGINLDLTLGR</sequence>
<evidence type="ECO:0000313" key="5">
    <source>
        <dbReference type="Proteomes" id="UP001428341"/>
    </source>
</evidence>
<organism evidence="4 5">
    <name type="scientific">Citrus x changshan-huyou</name>
    <dbReference type="NCBI Taxonomy" id="2935761"/>
    <lineage>
        <taxon>Eukaryota</taxon>
        <taxon>Viridiplantae</taxon>
        <taxon>Streptophyta</taxon>
        <taxon>Embryophyta</taxon>
        <taxon>Tracheophyta</taxon>
        <taxon>Spermatophyta</taxon>
        <taxon>Magnoliopsida</taxon>
        <taxon>eudicotyledons</taxon>
        <taxon>Gunneridae</taxon>
        <taxon>Pentapetalae</taxon>
        <taxon>rosids</taxon>
        <taxon>malvids</taxon>
        <taxon>Sapindales</taxon>
        <taxon>Rutaceae</taxon>
        <taxon>Aurantioideae</taxon>
        <taxon>Citrus</taxon>
    </lineage>
</organism>
<dbReference type="Proteomes" id="UP001428341">
    <property type="component" value="Unassembled WGS sequence"/>
</dbReference>
<keyword evidence="1" id="KW-0863">Zinc-finger</keyword>
<evidence type="ECO:0000259" key="3">
    <source>
        <dbReference type="PROSITE" id="PS50157"/>
    </source>
</evidence>
<gene>
    <name evidence="4" type="ORF">WN944_026036</name>
</gene>
<dbReference type="InterPro" id="IPR013087">
    <property type="entry name" value="Znf_C2H2_type"/>
</dbReference>
<evidence type="ECO:0000256" key="1">
    <source>
        <dbReference type="PROSITE-ProRule" id="PRU00042"/>
    </source>
</evidence>
<feature type="domain" description="C2H2-type" evidence="3">
    <location>
        <begin position="25"/>
        <end position="47"/>
    </location>
</feature>
<dbReference type="PROSITE" id="PS00028">
    <property type="entry name" value="ZINC_FINGER_C2H2_1"/>
    <property type="match status" value="1"/>
</dbReference>
<dbReference type="AlphaFoldDB" id="A0AAP0LQX6"/>